<proteinExistence type="inferred from homology"/>
<evidence type="ECO:0000313" key="10">
    <source>
        <dbReference type="EMBL" id="PIB73535.1"/>
    </source>
</evidence>
<keyword evidence="4" id="KW-0285">Flavoprotein</keyword>
<dbReference type="RefSeq" id="WP_090589061.1">
    <property type="nucleotide sequence ID" value="NZ_CP104302.1"/>
</dbReference>
<dbReference type="GO" id="GO:0009636">
    <property type="term" value="P:response to toxic substance"/>
    <property type="evidence" value="ECO:0007669"/>
    <property type="project" value="UniProtKB-KW"/>
</dbReference>
<comment type="cofactor">
    <cofactor evidence="1">
        <name>FMN</name>
        <dbReference type="ChEBI" id="CHEBI:58210"/>
    </cofactor>
</comment>
<evidence type="ECO:0000256" key="8">
    <source>
        <dbReference type="ARBA" id="ARBA00031155"/>
    </source>
</evidence>
<gene>
    <name evidence="10" type="ORF">CQY22_016515</name>
</gene>
<evidence type="ECO:0000256" key="4">
    <source>
        <dbReference type="ARBA" id="ARBA00022630"/>
    </source>
</evidence>
<accession>A0A2G5P5H1</accession>
<evidence type="ECO:0000313" key="11">
    <source>
        <dbReference type="Proteomes" id="UP000230551"/>
    </source>
</evidence>
<evidence type="ECO:0000256" key="3">
    <source>
        <dbReference type="ARBA" id="ARBA00022575"/>
    </source>
</evidence>
<dbReference type="InterPro" id="IPR013785">
    <property type="entry name" value="Aldolase_TIM"/>
</dbReference>
<dbReference type="Pfam" id="PF03060">
    <property type="entry name" value="NMO"/>
    <property type="match status" value="1"/>
</dbReference>
<dbReference type="GO" id="GO:0051213">
    <property type="term" value="F:dioxygenase activity"/>
    <property type="evidence" value="ECO:0007669"/>
    <property type="project" value="UniProtKB-KW"/>
</dbReference>
<dbReference type="Gene3D" id="3.20.20.70">
    <property type="entry name" value="Aldolase class I"/>
    <property type="match status" value="1"/>
</dbReference>
<evidence type="ECO:0000256" key="6">
    <source>
        <dbReference type="ARBA" id="ARBA00023002"/>
    </source>
</evidence>
<dbReference type="SUPFAM" id="SSF51412">
    <property type="entry name" value="Inosine monophosphate dehydrogenase (IMPDH)"/>
    <property type="match status" value="1"/>
</dbReference>
<sequence length="335" mass="34244">MITQLDVPLVAAPMAGGPTTPAMVIAAGWAGGLGFLAAGYQTVETMAAAIAEVRASGIPFGVNVFAPTPVPITAERYAQYAALMQREADRFEITLPTVPVDGDDDFDVKLGALLADPVPAVSFTFGLPSAAVITRLRRAGTFVAQTVTSAAEARAAADAGVDCVVAQAYTAGGHSGTFTPDRMPEPLPITDLVTVVSAEVKLPVIAAGGLSTESEVAAALAAGAAAAQLGTALLLAEEAGTSAIHQAALRDPARTETVLTHAFTGRPARALRNRFTDEYTSAAPLGYPALHFLTSPLRKAAAAAGDPELAHLWAGTGHRNIRRGGVGQIFGELSP</sequence>
<protein>
    <recommendedName>
        <fullName evidence="8">Propionate 3-nitronate monooxygenase</fullName>
    </recommendedName>
</protein>
<keyword evidence="6" id="KW-0560">Oxidoreductase</keyword>
<organism evidence="10 11">
    <name type="scientific">Mycolicibacterium brumae</name>
    <dbReference type="NCBI Taxonomy" id="85968"/>
    <lineage>
        <taxon>Bacteria</taxon>
        <taxon>Bacillati</taxon>
        <taxon>Actinomycetota</taxon>
        <taxon>Actinomycetes</taxon>
        <taxon>Mycobacteriales</taxon>
        <taxon>Mycobacteriaceae</taxon>
        <taxon>Mycolicibacterium</taxon>
    </lineage>
</organism>
<keyword evidence="10" id="KW-0223">Dioxygenase</keyword>
<comment type="catalytic activity">
    <reaction evidence="9">
        <text>3 propionate 3-nitronate + 3 O2 + H2O = 3 3-oxopropanoate + 2 nitrate + nitrite + H2O2 + 3 H(+)</text>
        <dbReference type="Rhea" id="RHEA:57332"/>
        <dbReference type="ChEBI" id="CHEBI:15377"/>
        <dbReference type="ChEBI" id="CHEBI:15378"/>
        <dbReference type="ChEBI" id="CHEBI:15379"/>
        <dbReference type="ChEBI" id="CHEBI:16240"/>
        <dbReference type="ChEBI" id="CHEBI:16301"/>
        <dbReference type="ChEBI" id="CHEBI:17632"/>
        <dbReference type="ChEBI" id="CHEBI:33190"/>
        <dbReference type="ChEBI" id="CHEBI:136067"/>
    </reaction>
</comment>
<keyword evidence="11" id="KW-1185">Reference proteome</keyword>
<name>A0A2G5P5H1_9MYCO</name>
<keyword evidence="7" id="KW-0503">Monooxygenase</keyword>
<evidence type="ECO:0000256" key="2">
    <source>
        <dbReference type="ARBA" id="ARBA00009881"/>
    </source>
</evidence>
<comment type="caution">
    <text evidence="10">The sequence shown here is derived from an EMBL/GenBank/DDBJ whole genome shotgun (WGS) entry which is preliminary data.</text>
</comment>
<evidence type="ECO:0000256" key="9">
    <source>
        <dbReference type="ARBA" id="ARBA00049401"/>
    </source>
</evidence>
<dbReference type="STRING" id="85968.GCA_900073015_02198"/>
<comment type="similarity">
    <text evidence="2">Belongs to the nitronate monooxygenase family. NMO class I subfamily.</text>
</comment>
<keyword evidence="3" id="KW-0216">Detoxification</keyword>
<dbReference type="PANTHER" id="PTHR42747">
    <property type="entry name" value="NITRONATE MONOOXYGENASE-RELATED"/>
    <property type="match status" value="1"/>
</dbReference>
<dbReference type="AlphaFoldDB" id="A0A2G5P5H1"/>
<keyword evidence="5" id="KW-0288">FMN</keyword>
<evidence type="ECO:0000256" key="1">
    <source>
        <dbReference type="ARBA" id="ARBA00001917"/>
    </source>
</evidence>
<dbReference type="InterPro" id="IPR004136">
    <property type="entry name" value="NMO"/>
</dbReference>
<evidence type="ECO:0000256" key="5">
    <source>
        <dbReference type="ARBA" id="ARBA00022643"/>
    </source>
</evidence>
<dbReference type="Proteomes" id="UP000230551">
    <property type="component" value="Unassembled WGS sequence"/>
</dbReference>
<reference evidence="10 11" key="1">
    <citation type="journal article" date="2017" name="Infect. Genet. Evol.">
        <title>The new phylogeny of the genus Mycobacterium: The old and the news.</title>
        <authorList>
            <person name="Tortoli E."/>
            <person name="Fedrizzi T."/>
            <person name="Meehan C.J."/>
            <person name="Trovato A."/>
            <person name="Grottola A."/>
            <person name="Giacobazzi E."/>
            <person name="Serpini G.F."/>
            <person name="Tagliazucchi S."/>
            <person name="Fabio A."/>
            <person name="Bettua C."/>
            <person name="Bertorelli R."/>
            <person name="Frascaro F."/>
            <person name="De Sanctis V."/>
            <person name="Pecorari M."/>
            <person name="Jousson O."/>
            <person name="Segata N."/>
            <person name="Cirillo D.M."/>
        </authorList>
    </citation>
    <scope>NUCLEOTIDE SEQUENCE [LARGE SCALE GENOMIC DNA]</scope>
    <source>
        <strain evidence="10 11">CIP1034565</strain>
    </source>
</reference>
<evidence type="ECO:0000256" key="7">
    <source>
        <dbReference type="ARBA" id="ARBA00023033"/>
    </source>
</evidence>
<dbReference type="EMBL" id="PDCN02000028">
    <property type="protein sequence ID" value="PIB73535.1"/>
    <property type="molecule type" value="Genomic_DNA"/>
</dbReference>
<dbReference type="PANTHER" id="PTHR42747:SF3">
    <property type="entry name" value="NITRONATE MONOOXYGENASE-RELATED"/>
    <property type="match status" value="1"/>
</dbReference>
<dbReference type="CDD" id="cd04730">
    <property type="entry name" value="NPD_like"/>
    <property type="match status" value="1"/>
</dbReference>
<dbReference type="GO" id="GO:0018580">
    <property type="term" value="F:nitronate monooxygenase activity"/>
    <property type="evidence" value="ECO:0007669"/>
    <property type="project" value="InterPro"/>
</dbReference>
<dbReference type="OrthoDB" id="9778912at2"/>